<name>A0A1T4VGW2_9FIRM</name>
<evidence type="ECO:0000313" key="3">
    <source>
        <dbReference type="Proteomes" id="UP000190814"/>
    </source>
</evidence>
<accession>A0A1T4VGW2</accession>
<feature type="transmembrane region" description="Helical" evidence="1">
    <location>
        <begin position="12"/>
        <end position="32"/>
    </location>
</feature>
<dbReference type="AlphaFoldDB" id="A0A1T4VGW2"/>
<dbReference type="Proteomes" id="UP000190814">
    <property type="component" value="Unassembled WGS sequence"/>
</dbReference>
<keyword evidence="1" id="KW-1133">Transmembrane helix</keyword>
<feature type="transmembrane region" description="Helical" evidence="1">
    <location>
        <begin position="67"/>
        <end position="84"/>
    </location>
</feature>
<keyword evidence="1" id="KW-0472">Membrane</keyword>
<organism evidence="2 3">
    <name type="scientific">Eubacterium uniforme</name>
    <dbReference type="NCBI Taxonomy" id="39495"/>
    <lineage>
        <taxon>Bacteria</taxon>
        <taxon>Bacillati</taxon>
        <taxon>Bacillota</taxon>
        <taxon>Clostridia</taxon>
        <taxon>Eubacteriales</taxon>
        <taxon>Eubacteriaceae</taxon>
        <taxon>Eubacterium</taxon>
    </lineage>
</organism>
<evidence type="ECO:0008006" key="4">
    <source>
        <dbReference type="Google" id="ProtNLM"/>
    </source>
</evidence>
<dbReference type="STRING" id="39495.SAMN02745111_00913"/>
<dbReference type="RefSeq" id="WP_200803939.1">
    <property type="nucleotide sequence ID" value="NZ_FUXZ01000005.1"/>
</dbReference>
<feature type="transmembrane region" description="Helical" evidence="1">
    <location>
        <begin position="96"/>
        <end position="127"/>
    </location>
</feature>
<proteinExistence type="predicted"/>
<gene>
    <name evidence="2" type="ORF">SAMN02745111_00913</name>
</gene>
<keyword evidence="1" id="KW-0812">Transmembrane</keyword>
<dbReference type="Pfam" id="PF16316">
    <property type="entry name" value="DUF4956"/>
    <property type="match status" value="1"/>
</dbReference>
<dbReference type="EMBL" id="FUXZ01000005">
    <property type="protein sequence ID" value="SKA64166.1"/>
    <property type="molecule type" value="Genomic_DNA"/>
</dbReference>
<protein>
    <recommendedName>
        <fullName evidence="4">DUF4956 domain-containing protein</fullName>
    </recommendedName>
</protein>
<evidence type="ECO:0000256" key="1">
    <source>
        <dbReference type="SAM" id="Phobius"/>
    </source>
</evidence>
<keyword evidence="3" id="KW-1185">Reference proteome</keyword>
<evidence type="ECO:0000313" key="2">
    <source>
        <dbReference type="EMBL" id="SKA64166.1"/>
    </source>
</evidence>
<sequence>MLFDSILDSSIGKVPAVLICSVVAVILGFIIAKCYMQTGKYTKNFVMTLVLLPPLVQVVIFAVNGNLGTSVAVLGAFGLVKFRSIPGTSKEIATVFLSMAIGLICGMGLVGFASVFTVFICAVYLILAKSSFGECSEFEKTLKVTIPENLDYSGVFDDIFEKFTGKVILNRVKTVNLGSMYELEYAVLINDINSEKQMIDEIRCRNGNLSIVCCKNLEATGEEL</sequence>
<reference evidence="2 3" key="1">
    <citation type="submission" date="2017-02" db="EMBL/GenBank/DDBJ databases">
        <authorList>
            <person name="Peterson S.W."/>
        </authorList>
    </citation>
    <scope>NUCLEOTIDE SEQUENCE [LARGE SCALE GENOMIC DNA]</scope>
    <source>
        <strain evidence="2 3">ATCC 35992</strain>
    </source>
</reference>
<dbReference type="InterPro" id="IPR032531">
    <property type="entry name" value="DUF4956"/>
</dbReference>